<dbReference type="InParanoid" id="A7T4X8"/>
<dbReference type="EMBL" id="DS470994">
    <property type="protein sequence ID" value="EDO28986.1"/>
    <property type="molecule type" value="Genomic_DNA"/>
</dbReference>
<dbReference type="PhylomeDB" id="A7T4X8"/>
<dbReference type="SUPFAM" id="SSF57903">
    <property type="entry name" value="FYVE/PHD zinc finger"/>
    <property type="match status" value="1"/>
</dbReference>
<gene>
    <name evidence="1" type="ORF">NEMVEDRAFT_v1g222382</name>
</gene>
<protein>
    <submittedName>
        <fullName evidence="1">Uncharacterized protein</fullName>
    </submittedName>
</protein>
<dbReference type="HOGENOM" id="CLU_1002210_0_0_1"/>
<dbReference type="OMA" id="ITMSETW"/>
<keyword evidence="2" id="KW-1185">Reference proteome</keyword>
<dbReference type="InterPro" id="IPR036691">
    <property type="entry name" value="Endo/exonu/phosph_ase_sf"/>
</dbReference>
<dbReference type="STRING" id="45351.A7T4X8"/>
<organism evidence="1 2">
    <name type="scientific">Nematostella vectensis</name>
    <name type="common">Starlet sea anemone</name>
    <dbReference type="NCBI Taxonomy" id="45351"/>
    <lineage>
        <taxon>Eukaryota</taxon>
        <taxon>Metazoa</taxon>
        <taxon>Cnidaria</taxon>
        <taxon>Anthozoa</taxon>
        <taxon>Hexacorallia</taxon>
        <taxon>Actiniaria</taxon>
        <taxon>Edwardsiidae</taxon>
        <taxon>Nematostella</taxon>
    </lineage>
</organism>
<dbReference type="InterPro" id="IPR011011">
    <property type="entry name" value="Znf_FYVE_PHD"/>
</dbReference>
<dbReference type="AlphaFoldDB" id="A7T4X8"/>
<evidence type="ECO:0000313" key="2">
    <source>
        <dbReference type="Proteomes" id="UP000001593"/>
    </source>
</evidence>
<name>A7T4X8_NEMVE</name>
<evidence type="ECO:0000313" key="1">
    <source>
        <dbReference type="EMBL" id="EDO28986.1"/>
    </source>
</evidence>
<sequence>MKHGIGSKQRTTGNIHKVPASLKCDNCEKTIRKNQKSVACEVCFGQQHIKCTELNVKCVNATLTCPKCTLSVLPFYNIASIDTSFEEMDSNSAYDSTQLISETLKEHSNNLSIMHFNTQSMLSSFNEFQVLVSQLPMDIITMSETWLKDNSALLDYAALPGYTALFRNRENTRGGGVGAYISESIQYKRRKDIEKLQPDMEHLWIEVQGHNKHSKALIGVIYRSERVGLCPADWLDAFESLLAHLTISWDGLLYVTWRHKRRLIAALMQICTEVAIHS</sequence>
<dbReference type="Gene3D" id="3.60.10.10">
    <property type="entry name" value="Endonuclease/exonuclease/phosphatase"/>
    <property type="match status" value="1"/>
</dbReference>
<accession>A7T4X8</accession>
<dbReference type="SUPFAM" id="SSF56219">
    <property type="entry name" value="DNase I-like"/>
    <property type="match status" value="1"/>
</dbReference>
<dbReference type="Proteomes" id="UP000001593">
    <property type="component" value="Unassembled WGS sequence"/>
</dbReference>
<proteinExistence type="predicted"/>
<reference evidence="1 2" key="1">
    <citation type="journal article" date="2007" name="Science">
        <title>Sea anemone genome reveals ancestral eumetazoan gene repertoire and genomic organization.</title>
        <authorList>
            <person name="Putnam N.H."/>
            <person name="Srivastava M."/>
            <person name="Hellsten U."/>
            <person name="Dirks B."/>
            <person name="Chapman J."/>
            <person name="Salamov A."/>
            <person name="Terry A."/>
            <person name="Shapiro H."/>
            <person name="Lindquist E."/>
            <person name="Kapitonov V.V."/>
            <person name="Jurka J."/>
            <person name="Genikhovich G."/>
            <person name="Grigoriev I.V."/>
            <person name="Lucas S.M."/>
            <person name="Steele R.E."/>
            <person name="Finnerty J.R."/>
            <person name="Technau U."/>
            <person name="Martindale M.Q."/>
            <person name="Rokhsar D.S."/>
        </authorList>
    </citation>
    <scope>NUCLEOTIDE SEQUENCE [LARGE SCALE GENOMIC DNA]</scope>
    <source>
        <strain evidence="2">CH2 X CH6</strain>
    </source>
</reference>